<feature type="compositionally biased region" description="Basic and acidic residues" evidence="10">
    <location>
        <begin position="148"/>
        <end position="169"/>
    </location>
</feature>
<dbReference type="GO" id="GO:0005743">
    <property type="term" value="C:mitochondrial inner membrane"/>
    <property type="evidence" value="ECO:0007669"/>
    <property type="project" value="UniProtKB-SubCell"/>
</dbReference>
<dbReference type="PROSITE" id="PS51808">
    <property type="entry name" value="CHCH"/>
    <property type="match status" value="1"/>
</dbReference>
<dbReference type="PANTHER" id="PTHR13344:SF0">
    <property type="entry name" value="NADH DEHYDROGENASE [UBIQUINONE] 1 ALPHA SUBCOMPLEX SUBUNIT 8"/>
    <property type="match status" value="1"/>
</dbReference>
<evidence type="ECO:0000256" key="2">
    <source>
        <dbReference type="ARBA" id="ARBA00010705"/>
    </source>
</evidence>
<feature type="region of interest" description="Disordered" evidence="10">
    <location>
        <begin position="142"/>
        <end position="177"/>
    </location>
</feature>
<dbReference type="PANTHER" id="PTHR13344">
    <property type="entry name" value="NADH-UBIQUINONE OXIDOREDUCTASE"/>
    <property type="match status" value="1"/>
</dbReference>
<dbReference type="InterPro" id="IPR016680">
    <property type="entry name" value="NDUFA8"/>
</dbReference>
<keyword evidence="5" id="KW-0677">Repeat</keyword>
<evidence type="ECO:0000256" key="5">
    <source>
        <dbReference type="ARBA" id="ARBA00022737"/>
    </source>
</evidence>
<evidence type="ECO:0000256" key="10">
    <source>
        <dbReference type="SAM" id="MobiDB-lite"/>
    </source>
</evidence>
<reference evidence="11 12" key="1">
    <citation type="submission" date="2019-01" db="EMBL/GenBank/DDBJ databases">
        <title>A draft genome assembly of the solar-powered sea slug Elysia chlorotica.</title>
        <authorList>
            <person name="Cai H."/>
            <person name="Li Q."/>
            <person name="Fang X."/>
            <person name="Li J."/>
            <person name="Curtis N.E."/>
            <person name="Altenburger A."/>
            <person name="Shibata T."/>
            <person name="Feng M."/>
            <person name="Maeda T."/>
            <person name="Schwartz J.A."/>
            <person name="Shigenobu S."/>
            <person name="Lundholm N."/>
            <person name="Nishiyama T."/>
            <person name="Yang H."/>
            <person name="Hasebe M."/>
            <person name="Li S."/>
            <person name="Pierce S.K."/>
            <person name="Wang J."/>
        </authorList>
    </citation>
    <scope>NUCLEOTIDE SEQUENCE [LARGE SCALE GENOMIC DNA]</scope>
    <source>
        <strain evidence="11">EC2010</strain>
        <tissue evidence="11">Whole organism of an adult</tissue>
    </source>
</reference>
<proteinExistence type="inferred from homology"/>
<evidence type="ECO:0000256" key="1">
    <source>
        <dbReference type="ARBA" id="ARBA00003195"/>
    </source>
</evidence>
<keyword evidence="7 9" id="KW-0496">Mitochondrion</keyword>
<evidence type="ECO:0000313" key="11">
    <source>
        <dbReference type="EMBL" id="RUS86587.1"/>
    </source>
</evidence>
<keyword evidence="12" id="KW-1185">Reference proteome</keyword>
<keyword evidence="3 9" id="KW-0813">Transport</keyword>
<name>A0A3S0ZV31_ELYCH</name>
<dbReference type="GO" id="GO:0006120">
    <property type="term" value="P:mitochondrial electron transport, NADH to ubiquinone"/>
    <property type="evidence" value="ECO:0007669"/>
    <property type="project" value="InterPro"/>
</dbReference>
<evidence type="ECO:0000256" key="7">
    <source>
        <dbReference type="ARBA" id="ARBA00023128"/>
    </source>
</evidence>
<dbReference type="STRING" id="188477.A0A3S0ZV31"/>
<dbReference type="Proteomes" id="UP000271974">
    <property type="component" value="Unassembled WGS sequence"/>
</dbReference>
<comment type="function">
    <text evidence="1 9">Accessory subunit of the mitochondrial membrane respiratory chain NADH dehydrogenase (Complex I), that is believed not to be involved in catalysis. Complex I functions in the transfer of electrons from NADH to the respiratory chain. The immediate electron acceptor for the enzyme is believed to be ubiquinone.</text>
</comment>
<dbReference type="AlphaFoldDB" id="A0A3S0ZV31"/>
<keyword evidence="8" id="KW-1015">Disulfide bond</keyword>
<organism evidence="11 12">
    <name type="scientific">Elysia chlorotica</name>
    <name type="common">Eastern emerald elysia</name>
    <name type="synonym">Sea slug</name>
    <dbReference type="NCBI Taxonomy" id="188477"/>
    <lineage>
        <taxon>Eukaryota</taxon>
        <taxon>Metazoa</taxon>
        <taxon>Spiralia</taxon>
        <taxon>Lophotrochozoa</taxon>
        <taxon>Mollusca</taxon>
        <taxon>Gastropoda</taxon>
        <taxon>Heterobranchia</taxon>
        <taxon>Euthyneura</taxon>
        <taxon>Panpulmonata</taxon>
        <taxon>Sacoglossa</taxon>
        <taxon>Placobranchoidea</taxon>
        <taxon>Plakobranchidae</taxon>
        <taxon>Elysia</taxon>
    </lineage>
</organism>
<evidence type="ECO:0000256" key="3">
    <source>
        <dbReference type="ARBA" id="ARBA00022448"/>
    </source>
</evidence>
<comment type="caution">
    <text evidence="11">The sequence shown here is derived from an EMBL/GenBank/DDBJ whole genome shotgun (WGS) entry which is preliminary data.</text>
</comment>
<keyword evidence="9" id="KW-0999">Mitochondrion inner membrane</keyword>
<gene>
    <name evidence="11" type="ORF">EGW08_005668</name>
</gene>
<keyword evidence="6 9" id="KW-0249">Electron transport</keyword>
<evidence type="ECO:0000256" key="4">
    <source>
        <dbReference type="ARBA" id="ARBA00022660"/>
    </source>
</evidence>
<evidence type="ECO:0000256" key="6">
    <source>
        <dbReference type="ARBA" id="ARBA00022982"/>
    </source>
</evidence>
<comment type="subcellular location">
    <subcellularLocation>
        <location evidence="9">Mitochondrion inner membrane</location>
    </subcellularLocation>
</comment>
<dbReference type="PIRSF" id="PIRSF017016">
    <property type="entry name" value="NDUA8"/>
    <property type="match status" value="1"/>
</dbReference>
<accession>A0A3S0ZV31</accession>
<keyword evidence="4 9" id="KW-0679">Respiratory chain</keyword>
<dbReference type="EMBL" id="RQTK01000134">
    <property type="protein sequence ID" value="RUS86587.1"/>
    <property type="molecule type" value="Genomic_DNA"/>
</dbReference>
<comment type="similarity">
    <text evidence="2 9">Belongs to the complex I NDUFA8 subunit family.</text>
</comment>
<evidence type="ECO:0000256" key="8">
    <source>
        <dbReference type="ARBA" id="ARBA00023157"/>
    </source>
</evidence>
<keyword evidence="9" id="KW-0472">Membrane</keyword>
<dbReference type="OrthoDB" id="276296at2759"/>
<protein>
    <recommendedName>
        <fullName evidence="9">NADH dehydrogenase [ubiquinone] 1 alpha subcomplex subunit 8</fullName>
    </recommendedName>
</protein>
<evidence type="ECO:0000313" key="12">
    <source>
        <dbReference type="Proteomes" id="UP000271974"/>
    </source>
</evidence>
<sequence>MPYTNQEYLPSYEELTVPELEVTSAVFRTAAHHLGKYCDNVSKEFMLCRSEENDPRKCLNEGKAVTRCGFEFFGMVKKYCYAEFNQYMQCVDHSGRLMDFKSCRKTQATFDSCIKETFGQDRPELGYFSKVRLHQTCRPRPTLAPHILPERVPDPPSPEELRKPTDKLKNPHFTAAI</sequence>
<evidence type="ECO:0000256" key="9">
    <source>
        <dbReference type="PIRNR" id="PIRNR017016"/>
    </source>
</evidence>